<dbReference type="GO" id="GO:0009425">
    <property type="term" value="C:bacterial-type flagellum basal body"/>
    <property type="evidence" value="ECO:0007669"/>
    <property type="project" value="UniProtKB-SubCell"/>
</dbReference>
<dbReference type="eggNOG" id="COG1536">
    <property type="taxonomic scope" value="Bacteria"/>
</dbReference>
<feature type="domain" description="Flagellar motor switch protein FliG N-terminal" evidence="14">
    <location>
        <begin position="21"/>
        <end position="123"/>
    </location>
</feature>
<dbReference type="Pfam" id="PF01706">
    <property type="entry name" value="FliG_C"/>
    <property type="match status" value="1"/>
</dbReference>
<feature type="region of interest" description="Disordered" evidence="11">
    <location>
        <begin position="1"/>
        <end position="21"/>
    </location>
</feature>
<keyword evidence="15" id="KW-0969">Cilium</keyword>
<dbReference type="PANTHER" id="PTHR30534">
    <property type="entry name" value="FLAGELLAR MOTOR SWITCH PROTEIN FLIG"/>
    <property type="match status" value="1"/>
</dbReference>
<comment type="caution">
    <text evidence="15">The sequence shown here is derived from an EMBL/GenBank/DDBJ whole genome shotgun (WGS) entry which is preliminary data.</text>
</comment>
<feature type="domain" description="Flagellar motor switch protein FliG C-terminal" evidence="12">
    <location>
        <begin position="233"/>
        <end position="343"/>
    </location>
</feature>
<dbReference type="InterPro" id="IPR028263">
    <property type="entry name" value="FliG_N"/>
</dbReference>
<evidence type="ECO:0000256" key="9">
    <source>
        <dbReference type="ARBA" id="ARBA00023143"/>
    </source>
</evidence>
<evidence type="ECO:0000256" key="10">
    <source>
        <dbReference type="ARBA" id="ARBA00025598"/>
    </source>
</evidence>
<dbReference type="Gene3D" id="1.10.220.30">
    <property type="match status" value="3"/>
</dbReference>
<proteinExistence type="inferred from homology"/>
<dbReference type="InterPro" id="IPR011002">
    <property type="entry name" value="FliG_a-hlx"/>
</dbReference>
<keyword evidence="9" id="KW-0975">Bacterial flagellum</keyword>
<dbReference type="SUPFAM" id="SSF48029">
    <property type="entry name" value="FliG"/>
    <property type="match status" value="2"/>
</dbReference>
<keyword evidence="16" id="KW-1185">Reference proteome</keyword>
<evidence type="ECO:0000259" key="13">
    <source>
        <dbReference type="Pfam" id="PF14841"/>
    </source>
</evidence>
<protein>
    <recommendedName>
        <fullName evidence="4">Flagellar motor switch protein FliG</fullName>
    </recommendedName>
</protein>
<evidence type="ECO:0000256" key="4">
    <source>
        <dbReference type="ARBA" id="ARBA00021870"/>
    </source>
</evidence>
<dbReference type="GO" id="GO:0005886">
    <property type="term" value="C:plasma membrane"/>
    <property type="evidence" value="ECO:0007669"/>
    <property type="project" value="UniProtKB-SubCell"/>
</dbReference>
<evidence type="ECO:0000256" key="1">
    <source>
        <dbReference type="ARBA" id="ARBA00004117"/>
    </source>
</evidence>
<keyword evidence="6" id="KW-0145">Chemotaxis</keyword>
<sequence>MSLPASFAGRSPEPPPGPRRLTRRAKAAIVVQFILNEGADVPLSSLPDDLQEQLTHELGAMRYIDRATLDQVIGEFADELEAVGLSFPGGVAGALDMLDGKISAQTARRLRKEAGVRQTGDPWDRVGGQSVERLVQIVTSESIEIAAVLMSKIEVNKAAQVLGKLPGPMARRITYAVSRTSGVTPETVERIGLALASQIDADPPRAFASAPVDRVGAILNYSADGIRDDVLAGLDETDKPFAEAVRRAIFTFANIPERLAAADVPKVSRDVENDVLVTALAGATTEELQPVSEFMLANLSKRVAATLSEEIAERPTPKPKEAEAAQRAVIDAIRALVNNGEIKMVEPDDD</sequence>
<evidence type="ECO:0000256" key="6">
    <source>
        <dbReference type="ARBA" id="ARBA00022500"/>
    </source>
</evidence>
<dbReference type="Pfam" id="PF14842">
    <property type="entry name" value="FliG_N"/>
    <property type="match status" value="1"/>
</dbReference>
<keyword evidence="5" id="KW-1003">Cell membrane</keyword>
<dbReference type="EMBL" id="AQQW01000001">
    <property type="protein sequence ID" value="ETW14495.1"/>
    <property type="molecule type" value="Genomic_DNA"/>
</dbReference>
<comment type="subcellular location">
    <subcellularLocation>
        <location evidence="1">Bacterial flagellum basal body</location>
    </subcellularLocation>
    <subcellularLocation>
        <location evidence="2">Cell membrane</location>
        <topology evidence="2">Peripheral membrane protein</topology>
        <orientation evidence="2">Cytoplasmic side</orientation>
    </subcellularLocation>
</comment>
<reference evidence="15 16" key="1">
    <citation type="journal article" date="2014" name="Antonie Van Leeuwenhoek">
        <title>Roseivivax atlanticus sp. nov., isolated from surface seawater of the Atlantic Ocean.</title>
        <authorList>
            <person name="Li G."/>
            <person name="Lai Q."/>
            <person name="Liu X."/>
            <person name="Sun F."/>
            <person name="Shao Z."/>
        </authorList>
    </citation>
    <scope>NUCLEOTIDE SEQUENCE [LARGE SCALE GENOMIC DNA]</scope>
    <source>
        <strain evidence="15 16">22II-s10s</strain>
    </source>
</reference>
<evidence type="ECO:0000256" key="11">
    <source>
        <dbReference type="SAM" id="MobiDB-lite"/>
    </source>
</evidence>
<gene>
    <name evidence="15" type="ORF">ATO8_01260</name>
</gene>
<evidence type="ECO:0000256" key="7">
    <source>
        <dbReference type="ARBA" id="ARBA00022779"/>
    </source>
</evidence>
<comment type="function">
    <text evidence="10">FliG is one of three proteins (FliG, FliN, FliM) that forms the rotor-mounted switch complex (C ring), located at the base of the basal body. This complex interacts with the CheY and CheZ chemotaxis proteins, in addition to contacting components of the motor that determine the direction of flagellar rotation.</text>
</comment>
<dbReference type="PRINTS" id="PR00954">
    <property type="entry name" value="FLGMOTORFLIG"/>
</dbReference>
<keyword evidence="15" id="KW-0282">Flagellum</keyword>
<comment type="similarity">
    <text evidence="3">Belongs to the FliG family.</text>
</comment>
<evidence type="ECO:0000313" key="16">
    <source>
        <dbReference type="Proteomes" id="UP000019063"/>
    </source>
</evidence>
<evidence type="ECO:0000259" key="12">
    <source>
        <dbReference type="Pfam" id="PF01706"/>
    </source>
</evidence>
<dbReference type="PANTHER" id="PTHR30534:SF0">
    <property type="entry name" value="FLAGELLAR MOTOR SWITCH PROTEIN FLIG"/>
    <property type="match status" value="1"/>
</dbReference>
<name>W4HR71_9RHOB</name>
<dbReference type="InterPro" id="IPR023087">
    <property type="entry name" value="Flg_Motor_Flig_C"/>
</dbReference>
<dbReference type="GO" id="GO:0003774">
    <property type="term" value="F:cytoskeletal motor activity"/>
    <property type="evidence" value="ECO:0007669"/>
    <property type="project" value="InterPro"/>
</dbReference>
<keyword evidence="8" id="KW-0472">Membrane</keyword>
<dbReference type="GO" id="GO:0071973">
    <property type="term" value="P:bacterial-type flagellum-dependent cell motility"/>
    <property type="evidence" value="ECO:0007669"/>
    <property type="project" value="InterPro"/>
</dbReference>
<evidence type="ECO:0000256" key="2">
    <source>
        <dbReference type="ARBA" id="ARBA00004413"/>
    </source>
</evidence>
<dbReference type="Proteomes" id="UP000019063">
    <property type="component" value="Unassembled WGS sequence"/>
</dbReference>
<dbReference type="InterPro" id="IPR032779">
    <property type="entry name" value="FliG_M"/>
</dbReference>
<dbReference type="AlphaFoldDB" id="W4HR71"/>
<accession>W4HR71</accession>
<dbReference type="GO" id="GO:0006935">
    <property type="term" value="P:chemotaxis"/>
    <property type="evidence" value="ECO:0007669"/>
    <property type="project" value="UniProtKB-KW"/>
</dbReference>
<evidence type="ECO:0000256" key="5">
    <source>
        <dbReference type="ARBA" id="ARBA00022475"/>
    </source>
</evidence>
<keyword evidence="15" id="KW-0966">Cell projection</keyword>
<dbReference type="PATRIC" id="fig|1317118.6.peg.261"/>
<evidence type="ECO:0000259" key="14">
    <source>
        <dbReference type="Pfam" id="PF14842"/>
    </source>
</evidence>
<evidence type="ECO:0000256" key="8">
    <source>
        <dbReference type="ARBA" id="ARBA00023136"/>
    </source>
</evidence>
<evidence type="ECO:0000313" key="15">
    <source>
        <dbReference type="EMBL" id="ETW14495.1"/>
    </source>
</evidence>
<keyword evidence="7" id="KW-0283">Flagellar rotation</keyword>
<dbReference type="InterPro" id="IPR000090">
    <property type="entry name" value="Flg_Motor_Flig"/>
</dbReference>
<organism evidence="15 16">
    <name type="scientific">Roseivivax marinus</name>
    <dbReference type="NCBI Taxonomy" id="1379903"/>
    <lineage>
        <taxon>Bacteria</taxon>
        <taxon>Pseudomonadati</taxon>
        <taxon>Pseudomonadota</taxon>
        <taxon>Alphaproteobacteria</taxon>
        <taxon>Rhodobacterales</taxon>
        <taxon>Roseobacteraceae</taxon>
        <taxon>Roseivivax</taxon>
    </lineage>
</organism>
<dbReference type="STRING" id="1379903.ATO8_01260"/>
<dbReference type="RefSeq" id="WP_043841392.1">
    <property type="nucleotide sequence ID" value="NZ_AQQW01000001.1"/>
</dbReference>
<dbReference type="Pfam" id="PF14841">
    <property type="entry name" value="FliG_M"/>
    <property type="match status" value="1"/>
</dbReference>
<evidence type="ECO:0000256" key="3">
    <source>
        <dbReference type="ARBA" id="ARBA00010299"/>
    </source>
</evidence>
<feature type="domain" description="Flagellar motor switch protein FliG middle" evidence="13">
    <location>
        <begin position="132"/>
        <end position="201"/>
    </location>
</feature>